<dbReference type="Proteomes" id="UP001202328">
    <property type="component" value="Unassembled WGS sequence"/>
</dbReference>
<keyword evidence="1" id="KW-0547">Nucleotide-binding</keyword>
<dbReference type="GO" id="GO:0006281">
    <property type="term" value="P:DNA repair"/>
    <property type="evidence" value="ECO:0007669"/>
    <property type="project" value="UniProtKB-KW"/>
</dbReference>
<comment type="similarity">
    <text evidence="1">Belongs to the helicase family.</text>
</comment>
<comment type="cofactor">
    <cofactor evidence="1">
        <name>Mg(2+)</name>
        <dbReference type="ChEBI" id="CHEBI:18420"/>
    </cofactor>
</comment>
<sequence>MNPFQEDSTLSRRRAGQQRRRNREALAKAEAKFQNRSAGQSKRQNREIQNANALRRCNANATKTGDNHSFKNSRKRKGKRIAEHNQKRHCSKNNANDNDRWRDTVGIDESMDMTSDDEKHYEITTSDDEDLSDGGNRILAQQVLYKYGTTNTNLKSKVRHFLGEMNVICQHCGAMHFMEERLARSSLKNPAFGSCCLQGKVKLPHLIVPPQRLKELYEGSHALARRFHRNIRRYNTSLAFTSLGCTLNPRKLKGNGPPSFTIHGELRHRTGTLLPEDPKNVTYSQLHIYDPSAALSKRIEQNPKLDVDVLKILQEKGRREDIVASSIRGSILWNNVNVLRLMRNMRLESRDPENIAFAEYLLQVGENPNPNISLPSSMPKCTDLQ</sequence>
<evidence type="ECO:0000259" key="3">
    <source>
        <dbReference type="Pfam" id="PF05970"/>
    </source>
</evidence>
<gene>
    <name evidence="4" type="ORF">MKW98_006838</name>
</gene>
<evidence type="ECO:0000256" key="1">
    <source>
        <dbReference type="RuleBase" id="RU363044"/>
    </source>
</evidence>
<dbReference type="Pfam" id="PF05970">
    <property type="entry name" value="PIF1"/>
    <property type="match status" value="1"/>
</dbReference>
<keyword evidence="1" id="KW-0234">DNA repair</keyword>
<keyword evidence="5" id="KW-1185">Reference proteome</keyword>
<dbReference type="PANTHER" id="PTHR45786">
    <property type="entry name" value="DNA BINDING PROTEIN-LIKE"/>
    <property type="match status" value="1"/>
</dbReference>
<dbReference type="AlphaFoldDB" id="A0AAD4XIY2"/>
<feature type="compositionally biased region" description="Basic and acidic residues" evidence="2">
    <location>
        <begin position="23"/>
        <end position="33"/>
    </location>
</feature>
<dbReference type="EMBL" id="JAJJMB010008592">
    <property type="protein sequence ID" value="KAI3922707.1"/>
    <property type="molecule type" value="Genomic_DNA"/>
</dbReference>
<feature type="region of interest" description="Disordered" evidence="2">
    <location>
        <begin position="1"/>
        <end position="102"/>
    </location>
</feature>
<dbReference type="GO" id="GO:0006310">
    <property type="term" value="P:DNA recombination"/>
    <property type="evidence" value="ECO:0007669"/>
    <property type="project" value="UniProtKB-KW"/>
</dbReference>
<protein>
    <recommendedName>
        <fullName evidence="1">ATP-dependent DNA helicase</fullName>
        <ecNumber evidence="1">5.6.2.3</ecNumber>
    </recommendedName>
</protein>
<organism evidence="4 5">
    <name type="scientific">Papaver atlanticum</name>
    <dbReference type="NCBI Taxonomy" id="357466"/>
    <lineage>
        <taxon>Eukaryota</taxon>
        <taxon>Viridiplantae</taxon>
        <taxon>Streptophyta</taxon>
        <taxon>Embryophyta</taxon>
        <taxon>Tracheophyta</taxon>
        <taxon>Spermatophyta</taxon>
        <taxon>Magnoliopsida</taxon>
        <taxon>Ranunculales</taxon>
        <taxon>Papaveraceae</taxon>
        <taxon>Papaveroideae</taxon>
        <taxon>Papaver</taxon>
    </lineage>
</organism>
<evidence type="ECO:0000256" key="2">
    <source>
        <dbReference type="SAM" id="MobiDB-lite"/>
    </source>
</evidence>
<keyword evidence="1" id="KW-0347">Helicase</keyword>
<keyword evidence="1" id="KW-0378">Hydrolase</keyword>
<keyword evidence="1" id="KW-0233">DNA recombination</keyword>
<evidence type="ECO:0000313" key="5">
    <source>
        <dbReference type="Proteomes" id="UP001202328"/>
    </source>
</evidence>
<proteinExistence type="inferred from homology"/>
<dbReference type="PANTHER" id="PTHR45786:SF74">
    <property type="entry name" value="ATP-DEPENDENT DNA HELICASE"/>
    <property type="match status" value="1"/>
</dbReference>
<keyword evidence="1" id="KW-0227">DNA damage</keyword>
<dbReference type="GO" id="GO:0000723">
    <property type="term" value="P:telomere maintenance"/>
    <property type="evidence" value="ECO:0007669"/>
    <property type="project" value="InterPro"/>
</dbReference>
<reference evidence="4" key="1">
    <citation type="submission" date="2022-04" db="EMBL/GenBank/DDBJ databases">
        <title>A functionally conserved STORR gene fusion in Papaver species that diverged 16.8 million years ago.</title>
        <authorList>
            <person name="Catania T."/>
        </authorList>
    </citation>
    <scope>NUCLEOTIDE SEQUENCE</scope>
    <source>
        <strain evidence="4">S-188037</strain>
    </source>
</reference>
<dbReference type="EC" id="5.6.2.3" evidence="1"/>
<accession>A0AAD4XIY2</accession>
<feature type="compositionally biased region" description="Basic residues" evidence="2">
    <location>
        <begin position="11"/>
        <end position="22"/>
    </location>
</feature>
<dbReference type="InterPro" id="IPR010285">
    <property type="entry name" value="DNA_helicase_pif1-like_DEAD"/>
</dbReference>
<feature type="domain" description="DNA helicase Pif1-like DEAD-box helicase" evidence="3">
    <location>
        <begin position="314"/>
        <end position="366"/>
    </location>
</feature>
<dbReference type="GO" id="GO:0016787">
    <property type="term" value="F:hydrolase activity"/>
    <property type="evidence" value="ECO:0007669"/>
    <property type="project" value="UniProtKB-KW"/>
</dbReference>
<dbReference type="GO" id="GO:0043139">
    <property type="term" value="F:5'-3' DNA helicase activity"/>
    <property type="evidence" value="ECO:0007669"/>
    <property type="project" value="UniProtKB-EC"/>
</dbReference>
<keyword evidence="1" id="KW-0067">ATP-binding</keyword>
<evidence type="ECO:0000313" key="4">
    <source>
        <dbReference type="EMBL" id="KAI3922707.1"/>
    </source>
</evidence>
<dbReference type="GO" id="GO:0005524">
    <property type="term" value="F:ATP binding"/>
    <property type="evidence" value="ECO:0007669"/>
    <property type="project" value="UniProtKB-KW"/>
</dbReference>
<comment type="catalytic activity">
    <reaction evidence="1">
        <text>ATP + H2O = ADP + phosphate + H(+)</text>
        <dbReference type="Rhea" id="RHEA:13065"/>
        <dbReference type="ChEBI" id="CHEBI:15377"/>
        <dbReference type="ChEBI" id="CHEBI:15378"/>
        <dbReference type="ChEBI" id="CHEBI:30616"/>
        <dbReference type="ChEBI" id="CHEBI:43474"/>
        <dbReference type="ChEBI" id="CHEBI:456216"/>
        <dbReference type="EC" id="5.6.2.3"/>
    </reaction>
</comment>
<comment type="caution">
    <text evidence="4">The sequence shown here is derived from an EMBL/GenBank/DDBJ whole genome shotgun (WGS) entry which is preliminary data.</text>
</comment>
<name>A0AAD4XIY2_9MAGN</name>
<feature type="compositionally biased region" description="Low complexity" evidence="2">
    <location>
        <begin position="50"/>
        <end position="61"/>
    </location>
</feature>